<dbReference type="EMBL" id="CAJVCH010017626">
    <property type="protein sequence ID" value="CAG7683960.1"/>
    <property type="molecule type" value="Genomic_DNA"/>
</dbReference>
<protein>
    <recommendedName>
        <fullName evidence="2">URB1 C-terminal domain-containing protein</fullName>
    </recommendedName>
</protein>
<dbReference type="Proteomes" id="UP000708208">
    <property type="component" value="Unassembled WGS sequence"/>
</dbReference>
<dbReference type="GO" id="GO:0000466">
    <property type="term" value="P:maturation of 5.8S rRNA from tricistronic rRNA transcript (SSU-rRNA, 5.8S rRNA, LSU-rRNA)"/>
    <property type="evidence" value="ECO:0007669"/>
    <property type="project" value="TreeGrafter"/>
</dbReference>
<gene>
    <name evidence="3" type="ORF">AFUS01_LOCUS2999</name>
</gene>
<dbReference type="PANTHER" id="PTHR13500">
    <property type="entry name" value="NUCLEOLAR PRERIBOSOMAL-ASSOCIATED PROTEIN 1"/>
    <property type="match status" value="1"/>
</dbReference>
<dbReference type="InterPro" id="IPR032436">
    <property type="entry name" value="URB1_C"/>
</dbReference>
<feature type="region of interest" description="Disordered" evidence="1">
    <location>
        <begin position="441"/>
        <end position="462"/>
    </location>
</feature>
<organism evidence="3 4">
    <name type="scientific">Allacma fusca</name>
    <dbReference type="NCBI Taxonomy" id="39272"/>
    <lineage>
        <taxon>Eukaryota</taxon>
        <taxon>Metazoa</taxon>
        <taxon>Ecdysozoa</taxon>
        <taxon>Arthropoda</taxon>
        <taxon>Hexapoda</taxon>
        <taxon>Collembola</taxon>
        <taxon>Symphypleona</taxon>
        <taxon>Sminthuridae</taxon>
        <taxon>Allacma</taxon>
    </lineage>
</organism>
<dbReference type="AlphaFoldDB" id="A0A8J2NTA8"/>
<evidence type="ECO:0000259" key="2">
    <source>
        <dbReference type="Pfam" id="PF16201"/>
    </source>
</evidence>
<accession>A0A8J2NTA8</accession>
<dbReference type="GO" id="GO:0000463">
    <property type="term" value="P:maturation of LSU-rRNA from tricistronic rRNA transcript (SSU-rRNA, 5.8S rRNA, LSU-rRNA)"/>
    <property type="evidence" value="ECO:0007669"/>
    <property type="project" value="TreeGrafter"/>
</dbReference>
<reference evidence="3" key="1">
    <citation type="submission" date="2021-06" db="EMBL/GenBank/DDBJ databases">
        <authorList>
            <person name="Hodson N. C."/>
            <person name="Mongue J. A."/>
            <person name="Jaron S. K."/>
        </authorList>
    </citation>
    <scope>NUCLEOTIDE SEQUENCE</scope>
</reference>
<evidence type="ECO:0000313" key="3">
    <source>
        <dbReference type="EMBL" id="CAG7683960.1"/>
    </source>
</evidence>
<feature type="region of interest" description="Disordered" evidence="1">
    <location>
        <begin position="1"/>
        <end position="45"/>
    </location>
</feature>
<evidence type="ECO:0000256" key="1">
    <source>
        <dbReference type="SAM" id="MobiDB-lite"/>
    </source>
</evidence>
<evidence type="ECO:0000313" key="4">
    <source>
        <dbReference type="Proteomes" id="UP000708208"/>
    </source>
</evidence>
<proteinExistence type="predicted"/>
<dbReference type="InterPro" id="IPR039844">
    <property type="entry name" value="URB1"/>
</dbReference>
<dbReference type="PANTHER" id="PTHR13500:SF0">
    <property type="entry name" value="NUCLEOLAR PRE-RIBOSOMAL-ASSOCIATED PROTEIN 1"/>
    <property type="match status" value="1"/>
</dbReference>
<comment type="caution">
    <text evidence="3">The sequence shown here is derived from an EMBL/GenBank/DDBJ whole genome shotgun (WGS) entry which is preliminary data.</text>
</comment>
<keyword evidence="4" id="KW-1185">Reference proteome</keyword>
<sequence length="462" mass="52110">MKRKLEPEDEGGEVSKSPKVAQEEEDEGPVVEVSKSPKVAQEEEDEGLVMEVAEESAVPVEIDYENASLTTLLENYGASLSTRDERIFEMLKLRKKEMECLALFGPKRVETASKVSNPLFAHSGKANSILMSLNPSRAFTTAMHYDVNMRNAPNPAGFYDLRFLLPVLCHTLDEKNVCDAIKIVQNGWIYLIMRGLSLKNAALRKASFLAYKRVLFNLQQPKCAKHMDVKIWLHFLLAVKRGIGQLGECKISNLLSTWLVAAWEVVRQPSNPMFNRLTKFLLAKPILEMSILPEFIPFFNASDGNKESREWVLNVLYWGLKTSEDWKIAQKLPTIKFLCSSFTLEKLKTRKNIVGILTRGAGIPEVAQIMVEKHSLPLWVSNIVTRDGNLQFRVAKLYESLKSNSVMNSSRTSLFEFVKLRIEINNAFAAAAGKHILEDADETAKDENSELKSNDPIQEVST</sequence>
<dbReference type="GO" id="GO:0005730">
    <property type="term" value="C:nucleolus"/>
    <property type="evidence" value="ECO:0007669"/>
    <property type="project" value="TreeGrafter"/>
</dbReference>
<feature type="domain" description="URB1 C-terminal" evidence="2">
    <location>
        <begin position="191"/>
        <end position="379"/>
    </location>
</feature>
<dbReference type="Pfam" id="PF16201">
    <property type="entry name" value="NopRA1"/>
    <property type="match status" value="1"/>
</dbReference>
<dbReference type="OrthoDB" id="72892at2759"/>
<name>A0A8J2NTA8_9HEXA</name>
<feature type="compositionally biased region" description="Basic and acidic residues" evidence="1">
    <location>
        <begin position="441"/>
        <end position="453"/>
    </location>
</feature>